<evidence type="ECO:0000256" key="2">
    <source>
        <dbReference type="PROSITE-ProRule" id="PRU00335"/>
    </source>
</evidence>
<evidence type="ECO:0000313" key="4">
    <source>
        <dbReference type="EMBL" id="KRK87659.1"/>
    </source>
</evidence>
<dbReference type="InterPro" id="IPR050624">
    <property type="entry name" value="HTH-type_Tx_Regulator"/>
</dbReference>
<gene>
    <name evidence="4" type="ORF">FD17_GL000875</name>
</gene>
<keyword evidence="5" id="KW-1185">Reference proteome</keyword>
<dbReference type="InterPro" id="IPR001647">
    <property type="entry name" value="HTH_TetR"/>
</dbReference>
<feature type="DNA-binding region" description="H-T-H motif" evidence="2">
    <location>
        <begin position="30"/>
        <end position="49"/>
    </location>
</feature>
<dbReference type="RefSeq" id="WP_057825952.1">
    <property type="nucleotide sequence ID" value="NZ_AZEA01000017.1"/>
</dbReference>
<sequence>MTDLRTKRTDRAIQQAFIQLVNQEGFQHVTVTDIATEAMINRQTFYKHYVDKYALAETMIKAFADEYAKALEKRLTINHANLSFEDLFTQLSPELQELLGERERVIALLTIQTNTGTLEQALWKVASSYFKKIIPREISPLEQTVLSSLSISVLTYVMHHNHVLRPEEIHEILVDILTLFPMKTH</sequence>
<evidence type="ECO:0000259" key="3">
    <source>
        <dbReference type="PROSITE" id="PS50977"/>
    </source>
</evidence>
<evidence type="ECO:0000256" key="1">
    <source>
        <dbReference type="ARBA" id="ARBA00023125"/>
    </source>
</evidence>
<feature type="domain" description="HTH tetR-type" evidence="3">
    <location>
        <begin position="7"/>
        <end position="67"/>
    </location>
</feature>
<accession>A0A0R1KVV4</accession>
<dbReference type="AlphaFoldDB" id="A0A0R1KVV4"/>
<dbReference type="PATRIC" id="fig|1423808.3.peg.878"/>
<dbReference type="SUPFAM" id="SSF46689">
    <property type="entry name" value="Homeodomain-like"/>
    <property type="match status" value="1"/>
</dbReference>
<keyword evidence="1 2" id="KW-0238">DNA-binding</keyword>
<reference evidence="4 5" key="1">
    <citation type="journal article" date="2015" name="Genome Announc.">
        <title>Expanding the biotechnology potential of lactobacilli through comparative genomics of 213 strains and associated genera.</title>
        <authorList>
            <person name="Sun Z."/>
            <person name="Harris H.M."/>
            <person name="McCann A."/>
            <person name="Guo C."/>
            <person name="Argimon S."/>
            <person name="Zhang W."/>
            <person name="Yang X."/>
            <person name="Jeffery I.B."/>
            <person name="Cooney J.C."/>
            <person name="Kagawa T.F."/>
            <person name="Liu W."/>
            <person name="Song Y."/>
            <person name="Salvetti E."/>
            <person name="Wrobel A."/>
            <person name="Rasinkangas P."/>
            <person name="Parkhill J."/>
            <person name="Rea M.C."/>
            <person name="O'Sullivan O."/>
            <person name="Ritari J."/>
            <person name="Douillard F.P."/>
            <person name="Paul Ross R."/>
            <person name="Yang R."/>
            <person name="Briner A.E."/>
            <person name="Felis G.E."/>
            <person name="de Vos W.M."/>
            <person name="Barrangou R."/>
            <person name="Klaenhammer T.R."/>
            <person name="Caufield P.W."/>
            <person name="Cui Y."/>
            <person name="Zhang H."/>
            <person name="O'Toole P.W."/>
        </authorList>
    </citation>
    <scope>NUCLEOTIDE SEQUENCE [LARGE SCALE GENOMIC DNA]</scope>
    <source>
        <strain evidence="4 5">DSM 19904</strain>
    </source>
</reference>
<dbReference type="Gene3D" id="1.10.357.10">
    <property type="entry name" value="Tetracycline Repressor, domain 2"/>
    <property type="match status" value="1"/>
</dbReference>
<dbReference type="Pfam" id="PF00440">
    <property type="entry name" value="TetR_N"/>
    <property type="match status" value="1"/>
</dbReference>
<protein>
    <recommendedName>
        <fullName evidence="3">HTH tetR-type domain-containing protein</fullName>
    </recommendedName>
</protein>
<organism evidence="4 5">
    <name type="scientific">Lentilactobacillus sunkii DSM 19904</name>
    <dbReference type="NCBI Taxonomy" id="1423808"/>
    <lineage>
        <taxon>Bacteria</taxon>
        <taxon>Bacillati</taxon>
        <taxon>Bacillota</taxon>
        <taxon>Bacilli</taxon>
        <taxon>Lactobacillales</taxon>
        <taxon>Lactobacillaceae</taxon>
        <taxon>Lentilactobacillus</taxon>
    </lineage>
</organism>
<dbReference type="EMBL" id="AZEA01000017">
    <property type="protein sequence ID" value="KRK87659.1"/>
    <property type="molecule type" value="Genomic_DNA"/>
</dbReference>
<dbReference type="PROSITE" id="PS50977">
    <property type="entry name" value="HTH_TETR_2"/>
    <property type="match status" value="1"/>
</dbReference>
<dbReference type="PANTHER" id="PTHR43479:SF7">
    <property type="entry name" value="TETR-FAMILY TRANSCRIPTIONAL REGULATOR"/>
    <property type="match status" value="1"/>
</dbReference>
<dbReference type="Proteomes" id="UP000051581">
    <property type="component" value="Unassembled WGS sequence"/>
</dbReference>
<dbReference type="OrthoDB" id="9810250at2"/>
<dbReference type="PANTHER" id="PTHR43479">
    <property type="entry name" value="ACREF/ENVCD OPERON REPRESSOR-RELATED"/>
    <property type="match status" value="1"/>
</dbReference>
<name>A0A0R1KVV4_9LACO</name>
<dbReference type="InterPro" id="IPR009057">
    <property type="entry name" value="Homeodomain-like_sf"/>
</dbReference>
<comment type="caution">
    <text evidence="4">The sequence shown here is derived from an EMBL/GenBank/DDBJ whole genome shotgun (WGS) entry which is preliminary data.</text>
</comment>
<proteinExistence type="predicted"/>
<dbReference type="GO" id="GO:0003677">
    <property type="term" value="F:DNA binding"/>
    <property type="evidence" value="ECO:0007669"/>
    <property type="project" value="UniProtKB-UniRule"/>
</dbReference>
<evidence type="ECO:0000313" key="5">
    <source>
        <dbReference type="Proteomes" id="UP000051581"/>
    </source>
</evidence>